<evidence type="ECO:0000313" key="2">
    <source>
        <dbReference type="EMBL" id="MFD1231778.1"/>
    </source>
</evidence>
<reference evidence="3" key="1">
    <citation type="journal article" date="2019" name="Int. J. Syst. Evol. Microbiol.">
        <title>The Global Catalogue of Microorganisms (GCM) 10K type strain sequencing project: providing services to taxonomists for standard genome sequencing and annotation.</title>
        <authorList>
            <consortium name="The Broad Institute Genomics Platform"/>
            <consortium name="The Broad Institute Genome Sequencing Center for Infectious Disease"/>
            <person name="Wu L."/>
            <person name="Ma J."/>
        </authorList>
    </citation>
    <scope>NUCLEOTIDE SEQUENCE [LARGE SCALE GENOMIC DNA]</scope>
    <source>
        <strain evidence="3">CCUG 49018</strain>
    </source>
</reference>
<dbReference type="Gene3D" id="3.40.830.10">
    <property type="entry name" value="LigB-like"/>
    <property type="match status" value="1"/>
</dbReference>
<dbReference type="RefSeq" id="WP_013672433.1">
    <property type="nucleotide sequence ID" value="NZ_BAABKS010000080.1"/>
</dbReference>
<organism evidence="2 3">
    <name type="scientific">Pseudonocardia benzenivorans</name>
    <dbReference type="NCBI Taxonomy" id="228005"/>
    <lineage>
        <taxon>Bacteria</taxon>
        <taxon>Bacillati</taxon>
        <taxon>Actinomycetota</taxon>
        <taxon>Actinomycetes</taxon>
        <taxon>Pseudonocardiales</taxon>
        <taxon>Pseudonocardiaceae</taxon>
        <taxon>Pseudonocardia</taxon>
    </lineage>
</organism>
<name>A0ABW3VAU2_9PSEU</name>
<dbReference type="Proteomes" id="UP001597182">
    <property type="component" value="Unassembled WGS sequence"/>
</dbReference>
<gene>
    <name evidence="2" type="ORF">ACFQ34_00625</name>
</gene>
<dbReference type="Pfam" id="PF02900">
    <property type="entry name" value="LigB"/>
    <property type="match status" value="1"/>
</dbReference>
<dbReference type="SUPFAM" id="SSF53213">
    <property type="entry name" value="LigB-like"/>
    <property type="match status" value="1"/>
</dbReference>
<protein>
    <submittedName>
        <fullName evidence="2">2,3-dihydroxyphenylpropionate 1,2-dioxygenase</fullName>
    </submittedName>
</protein>
<dbReference type="EMBL" id="JBHTMB010000006">
    <property type="protein sequence ID" value="MFD1231778.1"/>
    <property type="molecule type" value="Genomic_DNA"/>
</dbReference>
<proteinExistence type="predicted"/>
<evidence type="ECO:0000313" key="3">
    <source>
        <dbReference type="Proteomes" id="UP001597182"/>
    </source>
</evidence>
<evidence type="ECO:0000259" key="1">
    <source>
        <dbReference type="Pfam" id="PF02900"/>
    </source>
</evidence>
<sequence>MSTVIGCVALSHSPFWNIAPAPTRDDPGGRFADAVARLQEAIAALAPDAVVVFGPDHARNLFYDCMPPFCIGVERVTGTGDYGTPRGDLPVARRLARDVFDGVTARGFDPAISLDLGVDHGITQVYAKLLPGLDVPLVPVVVNSGCPPLPGFARCADLGRAVGAAITASVGSERVLVVGSGGMSHWPASISAEDPAVTTDWRDFLIHGRSRVAQLEPVRRRRAEELAANAATGRVNPVWDRDVLRRVAVDPDELARLRDADVECAAGPGALELRTWAAAAAAWAGPLAWTHYEPVGAWITGMGIASSITPAGSDDPARKESA</sequence>
<keyword evidence="3" id="KW-1185">Reference proteome</keyword>
<accession>A0ABW3VAU2</accession>
<dbReference type="InterPro" id="IPR004183">
    <property type="entry name" value="Xdiol_dOase_suB"/>
</dbReference>
<comment type="caution">
    <text evidence="2">The sequence shown here is derived from an EMBL/GenBank/DDBJ whole genome shotgun (WGS) entry which is preliminary data.</text>
</comment>
<feature type="domain" description="Extradiol ring-cleavage dioxygenase class III enzyme subunit B" evidence="1">
    <location>
        <begin position="7"/>
        <end position="296"/>
    </location>
</feature>